<evidence type="ECO:0000256" key="1">
    <source>
        <dbReference type="ARBA" id="ARBA00008791"/>
    </source>
</evidence>
<comment type="caution">
    <text evidence="3">The sequence shown here is derived from an EMBL/GenBank/DDBJ whole genome shotgun (WGS) entry which is preliminary data.</text>
</comment>
<proteinExistence type="inferred from homology"/>
<dbReference type="PANTHER" id="PTHR31964">
    <property type="entry name" value="ADENINE NUCLEOTIDE ALPHA HYDROLASES-LIKE SUPERFAMILY PROTEIN"/>
    <property type="match status" value="1"/>
</dbReference>
<protein>
    <submittedName>
        <fullName evidence="3">Nucleotide-binding universal stress protein, UspA family</fullName>
    </submittedName>
</protein>
<name>A0ABY1QNP7_9BURK</name>
<dbReference type="RefSeq" id="WP_283444757.1">
    <property type="nucleotide sequence ID" value="NZ_FXUL01000024.1"/>
</dbReference>
<dbReference type="Gene3D" id="3.40.50.620">
    <property type="entry name" value="HUPs"/>
    <property type="match status" value="1"/>
</dbReference>
<sequence length="141" mass="15333">MNILLAADGSEFTSKAAEYVAAHPEWHQNGAQLHIFHVEPGVTSNRARAVLSSDAVDNYYKEESRAALAPAENILREKNIPFQSSYVVGDIAERIRDYVEKNGIDMIVMGSHGSGAIRNLVMGSIATKVLAVTTVPVLIVR</sequence>
<dbReference type="CDD" id="cd00293">
    <property type="entry name" value="USP-like"/>
    <property type="match status" value="1"/>
</dbReference>
<evidence type="ECO:0000313" key="4">
    <source>
        <dbReference type="Proteomes" id="UP001158049"/>
    </source>
</evidence>
<dbReference type="Pfam" id="PF00582">
    <property type="entry name" value="Usp"/>
    <property type="match status" value="1"/>
</dbReference>
<dbReference type="PANTHER" id="PTHR31964:SF113">
    <property type="entry name" value="USPA DOMAIN-CONTAINING PROTEIN"/>
    <property type="match status" value="1"/>
</dbReference>
<dbReference type="Proteomes" id="UP001158049">
    <property type="component" value="Unassembled WGS sequence"/>
</dbReference>
<evidence type="ECO:0000313" key="3">
    <source>
        <dbReference type="EMBL" id="SMP76388.1"/>
    </source>
</evidence>
<dbReference type="InterPro" id="IPR006016">
    <property type="entry name" value="UspA"/>
</dbReference>
<keyword evidence="4" id="KW-1185">Reference proteome</keyword>
<reference evidence="3 4" key="1">
    <citation type="submission" date="2017-05" db="EMBL/GenBank/DDBJ databases">
        <authorList>
            <person name="Varghese N."/>
            <person name="Submissions S."/>
        </authorList>
    </citation>
    <scope>NUCLEOTIDE SEQUENCE [LARGE SCALE GENOMIC DNA]</scope>
    <source>
        <strain evidence="3 4">DSM 26001</strain>
    </source>
</reference>
<dbReference type="PRINTS" id="PR01438">
    <property type="entry name" value="UNVRSLSTRESS"/>
</dbReference>
<dbReference type="InterPro" id="IPR014729">
    <property type="entry name" value="Rossmann-like_a/b/a_fold"/>
</dbReference>
<feature type="domain" description="UspA" evidence="2">
    <location>
        <begin position="2"/>
        <end position="141"/>
    </location>
</feature>
<comment type="similarity">
    <text evidence="1">Belongs to the universal stress protein A family.</text>
</comment>
<accession>A0ABY1QNP7</accession>
<dbReference type="SUPFAM" id="SSF52402">
    <property type="entry name" value="Adenine nucleotide alpha hydrolases-like"/>
    <property type="match status" value="1"/>
</dbReference>
<evidence type="ECO:0000259" key="2">
    <source>
        <dbReference type="Pfam" id="PF00582"/>
    </source>
</evidence>
<organism evidence="3 4">
    <name type="scientific">Noviherbaspirillum suwonense</name>
    <dbReference type="NCBI Taxonomy" id="1224511"/>
    <lineage>
        <taxon>Bacteria</taxon>
        <taxon>Pseudomonadati</taxon>
        <taxon>Pseudomonadota</taxon>
        <taxon>Betaproteobacteria</taxon>
        <taxon>Burkholderiales</taxon>
        <taxon>Oxalobacteraceae</taxon>
        <taxon>Noviherbaspirillum</taxon>
    </lineage>
</organism>
<gene>
    <name evidence="3" type="ORF">SAMN06295970_12449</name>
</gene>
<dbReference type="InterPro" id="IPR006015">
    <property type="entry name" value="Universal_stress_UspA"/>
</dbReference>
<dbReference type="EMBL" id="FXUL01000024">
    <property type="protein sequence ID" value="SMP76388.1"/>
    <property type="molecule type" value="Genomic_DNA"/>
</dbReference>